<dbReference type="GO" id="GO:0034203">
    <property type="term" value="P:glycolipid translocation"/>
    <property type="evidence" value="ECO:0007669"/>
    <property type="project" value="TreeGrafter"/>
</dbReference>
<evidence type="ECO:0000313" key="13">
    <source>
        <dbReference type="Proteomes" id="UP000070133"/>
    </source>
</evidence>
<evidence type="ECO:0000256" key="5">
    <source>
        <dbReference type="ARBA" id="ARBA00022824"/>
    </source>
</evidence>
<feature type="transmembrane region" description="Helical" evidence="10">
    <location>
        <begin position="183"/>
        <end position="204"/>
    </location>
</feature>
<gene>
    <name evidence="12" type="ORF">AC578_5012</name>
</gene>
<keyword evidence="10" id="KW-0813">Transport</keyword>
<keyword evidence="4 10" id="KW-0812">Transmembrane</keyword>
<comment type="caution">
    <text evidence="12">The sequence shown here is derived from an EMBL/GenBank/DDBJ whole genome shotgun (WGS) entry which is preliminary data.</text>
</comment>
<protein>
    <recommendedName>
        <fullName evidence="8 10">Man(5)GlcNAc(2)-PP-dolichol translocation protein RFT1</fullName>
    </recommendedName>
</protein>
<comment type="pathway">
    <text evidence="2">Protein modification; protein glycosylation.</text>
</comment>
<evidence type="ECO:0000256" key="1">
    <source>
        <dbReference type="ARBA" id="ARBA00004477"/>
    </source>
</evidence>
<comment type="caution">
    <text evidence="10">Lacks conserved residue(s) required for the propagation of feature annotation.</text>
</comment>
<feature type="transmembrane region" description="Helical" evidence="10">
    <location>
        <begin position="446"/>
        <end position="466"/>
    </location>
</feature>
<evidence type="ECO:0000313" key="12">
    <source>
        <dbReference type="EMBL" id="KXS94733.1"/>
    </source>
</evidence>
<evidence type="ECO:0000256" key="3">
    <source>
        <dbReference type="ARBA" id="ARBA00010288"/>
    </source>
</evidence>
<evidence type="ECO:0000256" key="9">
    <source>
        <dbReference type="ARBA" id="ARBA00045912"/>
    </source>
</evidence>
<feature type="transmembrane region" description="Helical" evidence="10">
    <location>
        <begin position="385"/>
        <end position="408"/>
    </location>
</feature>
<dbReference type="GO" id="GO:0006488">
    <property type="term" value="P:dolichol-linked oligosaccharide biosynthetic process"/>
    <property type="evidence" value="ECO:0007669"/>
    <property type="project" value="InterPro"/>
</dbReference>
<keyword evidence="7 10" id="KW-0472">Membrane</keyword>
<dbReference type="AlphaFoldDB" id="A0A139GX07"/>
<comment type="similarity">
    <text evidence="3 10">Belongs to the RFT1 family.</text>
</comment>
<feature type="region of interest" description="Disordered" evidence="11">
    <location>
        <begin position="310"/>
        <end position="335"/>
    </location>
</feature>
<dbReference type="OrthoDB" id="9979195at2759"/>
<proteinExistence type="inferred from homology"/>
<feature type="transmembrane region" description="Helical" evidence="10">
    <location>
        <begin position="478"/>
        <end position="500"/>
    </location>
</feature>
<evidence type="ECO:0000256" key="7">
    <source>
        <dbReference type="ARBA" id="ARBA00023136"/>
    </source>
</evidence>
<evidence type="ECO:0000256" key="6">
    <source>
        <dbReference type="ARBA" id="ARBA00022989"/>
    </source>
</evidence>
<keyword evidence="6 10" id="KW-1133">Transmembrane helix</keyword>
<dbReference type="EMBL" id="LFZN01000263">
    <property type="protein sequence ID" value="KXS94733.1"/>
    <property type="molecule type" value="Genomic_DNA"/>
</dbReference>
<keyword evidence="13" id="KW-1185">Reference proteome</keyword>
<feature type="transmembrane region" description="Helical" evidence="10">
    <location>
        <begin position="512"/>
        <end position="533"/>
    </location>
</feature>
<accession>A0A139GX07</accession>
<evidence type="ECO:0000256" key="10">
    <source>
        <dbReference type="RuleBase" id="RU365067"/>
    </source>
</evidence>
<organism evidence="12 13">
    <name type="scientific">Pseudocercospora eumusae</name>
    <dbReference type="NCBI Taxonomy" id="321146"/>
    <lineage>
        <taxon>Eukaryota</taxon>
        <taxon>Fungi</taxon>
        <taxon>Dikarya</taxon>
        <taxon>Ascomycota</taxon>
        <taxon>Pezizomycotina</taxon>
        <taxon>Dothideomycetes</taxon>
        <taxon>Dothideomycetidae</taxon>
        <taxon>Mycosphaerellales</taxon>
        <taxon>Mycosphaerellaceae</taxon>
        <taxon>Pseudocercospora</taxon>
    </lineage>
</organism>
<dbReference type="PANTHER" id="PTHR13117">
    <property type="entry name" value="ENDOPLASMIC RETICULUM MULTISPAN TRANSMEMBRANE PROTEIN-RELATED"/>
    <property type="match status" value="1"/>
</dbReference>
<dbReference type="PANTHER" id="PTHR13117:SF5">
    <property type="entry name" value="PROTEIN RFT1 HOMOLOG"/>
    <property type="match status" value="1"/>
</dbReference>
<feature type="compositionally biased region" description="Low complexity" evidence="11">
    <location>
        <begin position="324"/>
        <end position="333"/>
    </location>
</feature>
<comment type="function">
    <text evidence="9 10">Intramembrane glycolipid transporter that operates in the biosynthetic pathway of dolichol-linked oligosaccharides, the glycan precursors employed in protein asparagine (N)-glycosylation. The sequential addition of sugars to dolichol pyrophosphate produces dolichol-linked oligosaccharides containing fourteen sugars, including two GlcNAcs, nine mannoses and three glucoses. Once assembled, the oligosaccharide is transferred from the lipid to nascent proteins by oligosaccharyltransferases. The assembly of dolichol-linked oligosaccharides begins on the cytosolic side of the endoplasmic reticulum membrane and finishes in its lumen. RFT1 could mediate the translocation of the cytosolically oriented intermediate DolPP-GlcNAc2Man5, produced by ALG11, into the ER lumen where dolichol-linked oligosaccharides assembly continues. However, the intramembrane lipid transporter activity could not be confirmed in vitro.</text>
</comment>
<evidence type="ECO:0000256" key="8">
    <source>
        <dbReference type="ARBA" id="ARBA00044793"/>
    </source>
</evidence>
<name>A0A139GX07_9PEZI</name>
<comment type="subcellular location">
    <subcellularLocation>
        <location evidence="1 10">Endoplasmic reticulum membrane</location>
        <topology evidence="1 10">Multi-pass membrane protein</topology>
    </subcellularLocation>
</comment>
<keyword evidence="5 10" id="KW-0256">Endoplasmic reticulum</keyword>
<feature type="transmembrane region" description="Helical" evidence="10">
    <location>
        <begin position="89"/>
        <end position="111"/>
    </location>
</feature>
<evidence type="ECO:0000256" key="2">
    <source>
        <dbReference type="ARBA" id="ARBA00004922"/>
    </source>
</evidence>
<feature type="transmembrane region" description="Helical" evidence="10">
    <location>
        <begin position="350"/>
        <end position="373"/>
    </location>
</feature>
<dbReference type="Proteomes" id="UP000070133">
    <property type="component" value="Unassembled WGS sequence"/>
</dbReference>
<evidence type="ECO:0000256" key="11">
    <source>
        <dbReference type="SAM" id="MobiDB-lite"/>
    </source>
</evidence>
<dbReference type="STRING" id="321146.A0A139GX07"/>
<reference evidence="12 13" key="1">
    <citation type="submission" date="2015-07" db="EMBL/GenBank/DDBJ databases">
        <title>Comparative genomics of the Sigatoka disease complex on banana suggests a link between parallel evolutionary changes in Pseudocercospora fijiensis and Pseudocercospora eumusae and increased virulence on the banana host.</title>
        <authorList>
            <person name="Chang T.-C."/>
            <person name="Salvucci A."/>
            <person name="Crous P.W."/>
            <person name="Stergiopoulos I."/>
        </authorList>
    </citation>
    <scope>NUCLEOTIDE SEQUENCE [LARGE SCALE GENOMIC DNA]</scope>
    <source>
        <strain evidence="12 13">CBS 114824</strain>
    </source>
</reference>
<dbReference type="Pfam" id="PF04506">
    <property type="entry name" value="Rft-1"/>
    <property type="match status" value="1"/>
</dbReference>
<sequence>MPTTEVITMPQDAVSSSARGAIFLIVQQVASRALTFIFNQLLLRFLSPALLGASVQLELYVISAHHFARESLRVACQRQPEGGIQAAINLSYLAIASGIPIVLGLAEWYLSTSYPHVPYFPEALRICELAAIVELFSEPAFVAVQQNMMYKTRAAAESSAVIVKTAATAAMVFWSRYAGVELGVLPFAAGELAYCSALTAVYLWQTASVARQQNFTLLPKKLKTQKSNSDFILGLFSKSLFNLSLSLYVQQGIKYVLTQGDVLVSTALATLEEQGMYALSANYGGLIARMVFRPIEDSSRNLFAQLCASAPGKDSSDASRKKSSTSTRPSQPKANIEQAKTTLALILHSYSILSLLAFALGPTAAPLLLQIVAGSRWSASGAGEVLGIYCYCIPLLAINGVSEAFVAATASTRELHWQSIWMGAFSAAFATSAYVFLRVLEMGAKGLVWANCVNMALRIIFNLYFVQSFFQRRHGLRYSIGDILPSIYATAGAVVVPGLLKQTSGMLDRHGLLGELVRVGAVGAGLVLFIALTERRFILDCWRRARS</sequence>
<dbReference type="InterPro" id="IPR007594">
    <property type="entry name" value="RFT1"/>
</dbReference>
<evidence type="ECO:0000256" key="4">
    <source>
        <dbReference type="ARBA" id="ARBA00022692"/>
    </source>
</evidence>
<dbReference type="GO" id="GO:0005789">
    <property type="term" value="C:endoplasmic reticulum membrane"/>
    <property type="evidence" value="ECO:0007669"/>
    <property type="project" value="UniProtKB-SubCell"/>
</dbReference>
<feature type="transmembrane region" description="Helical" evidence="10">
    <location>
        <begin position="420"/>
        <end position="440"/>
    </location>
</feature>